<accession>A0A2I1H0U3</accession>
<protein>
    <submittedName>
        <fullName evidence="1">Uncharacterized protein</fullName>
    </submittedName>
</protein>
<comment type="caution">
    <text evidence="1">The sequence shown here is derived from an EMBL/GenBank/DDBJ whole genome shotgun (WGS) entry which is preliminary data.</text>
</comment>
<dbReference type="AlphaFoldDB" id="A0A2I1H0U3"/>
<proteinExistence type="predicted"/>
<evidence type="ECO:0000313" key="1">
    <source>
        <dbReference type="EMBL" id="PKY52513.1"/>
    </source>
</evidence>
<sequence length="139" mass="16095">MSRLLVAKVEKLLLEGPLDAICSATIHQRDSDVKNFELINVNRAGISYGELDKLEKINHYWYLSIIIKAARWIERLMNLSNFNWCIVDTLPILDVNFFKSTSINVTAFECWLKIVETGEIYSEEEKKKAHDNIYVTELA</sequence>
<organism evidence="1 2">
    <name type="scientific">Rhizophagus irregularis</name>
    <dbReference type="NCBI Taxonomy" id="588596"/>
    <lineage>
        <taxon>Eukaryota</taxon>
        <taxon>Fungi</taxon>
        <taxon>Fungi incertae sedis</taxon>
        <taxon>Mucoromycota</taxon>
        <taxon>Glomeromycotina</taxon>
        <taxon>Glomeromycetes</taxon>
        <taxon>Glomerales</taxon>
        <taxon>Glomeraceae</taxon>
        <taxon>Rhizophagus</taxon>
    </lineage>
</organism>
<dbReference type="Proteomes" id="UP000234323">
    <property type="component" value="Unassembled WGS sequence"/>
</dbReference>
<evidence type="ECO:0000313" key="2">
    <source>
        <dbReference type="Proteomes" id="UP000234323"/>
    </source>
</evidence>
<name>A0A2I1H0U3_9GLOM</name>
<reference evidence="1 2" key="1">
    <citation type="submission" date="2015-10" db="EMBL/GenBank/DDBJ databases">
        <title>Genome analyses suggest a sexual origin of heterokaryosis in a supposedly ancient asexual fungus.</title>
        <authorList>
            <person name="Ropars J."/>
            <person name="Sedzielewska K."/>
            <person name="Noel J."/>
            <person name="Charron P."/>
            <person name="Farinelli L."/>
            <person name="Marton T."/>
            <person name="Kruger M."/>
            <person name="Pelin A."/>
            <person name="Brachmann A."/>
            <person name="Corradi N."/>
        </authorList>
    </citation>
    <scope>NUCLEOTIDE SEQUENCE [LARGE SCALE GENOMIC DNA]</scope>
    <source>
        <strain evidence="1 2">A4</strain>
    </source>
</reference>
<dbReference type="EMBL" id="LLXI01001219">
    <property type="protein sequence ID" value="PKY52513.1"/>
    <property type="molecule type" value="Genomic_DNA"/>
</dbReference>
<keyword evidence="2" id="KW-1185">Reference proteome</keyword>
<gene>
    <name evidence="1" type="ORF">RhiirA4_470191</name>
</gene>